<dbReference type="InterPro" id="IPR010985">
    <property type="entry name" value="Ribbon_hlx_hlx"/>
</dbReference>
<accession>A0A1D8TYB7</accession>
<dbReference type="InterPro" id="IPR035069">
    <property type="entry name" value="TTHA1013/TTHA0281-like"/>
</dbReference>
<dbReference type="RefSeq" id="WP_070395040.1">
    <property type="nucleotide sequence ID" value="NZ_CP017599.1"/>
</dbReference>
<dbReference type="Proteomes" id="UP000177870">
    <property type="component" value="Chromosome"/>
</dbReference>
<dbReference type="InterPro" id="IPR008651">
    <property type="entry name" value="Uncharacterised_HicB"/>
</dbReference>
<sequence length="110" mass="12794">MNNLMKYKEYLGSVNYNDEDEILYGKVEYIRSLISYEGQDVESLRASFYEAVDDYLELCQLKGIEPEKPFKGSFNIRPGTELHRRAAYAAIEQGINLNQLVTEALEQYLR</sequence>
<dbReference type="OrthoDB" id="9793107at2"/>
<dbReference type="SUPFAM" id="SSF143100">
    <property type="entry name" value="TTHA1013/TTHA0281-like"/>
    <property type="match status" value="1"/>
</dbReference>
<proteinExistence type="predicted"/>
<dbReference type="Pfam" id="PF05534">
    <property type="entry name" value="HicB"/>
    <property type="match status" value="1"/>
</dbReference>
<dbReference type="SUPFAM" id="SSF47598">
    <property type="entry name" value="Ribbon-helix-helix"/>
    <property type="match status" value="1"/>
</dbReference>
<name>A0A1D8TYB7_9CYAN</name>
<dbReference type="KEGG" id="mpro:BJP34_27195"/>
<gene>
    <name evidence="1" type="ORF">BJP34_27195</name>
</gene>
<reference evidence="2" key="1">
    <citation type="submission" date="2016-10" db="EMBL/GenBank/DDBJ databases">
        <title>Comparative genomics uncovers the prolific and rare metabolic potential of the cyanobacterial genus Moorea.</title>
        <authorList>
            <person name="Leao T."/>
            <person name="Castelao G."/>
            <person name="Korobeynikov A."/>
            <person name="Monroe E.A."/>
            <person name="Podell S."/>
            <person name="Glukhov E."/>
            <person name="Allen E."/>
            <person name="Gerwick W.H."/>
            <person name="Gerwick L."/>
        </authorList>
    </citation>
    <scope>NUCLEOTIDE SEQUENCE [LARGE SCALE GENOMIC DNA]</scope>
    <source>
        <strain evidence="2">PAL-8-15-08-1</strain>
    </source>
</reference>
<evidence type="ECO:0000313" key="1">
    <source>
        <dbReference type="EMBL" id="AOX02638.1"/>
    </source>
</evidence>
<dbReference type="EMBL" id="CP017599">
    <property type="protein sequence ID" value="AOX02638.1"/>
    <property type="molecule type" value="Genomic_DNA"/>
</dbReference>
<dbReference type="GO" id="GO:0006355">
    <property type="term" value="P:regulation of DNA-templated transcription"/>
    <property type="evidence" value="ECO:0007669"/>
    <property type="project" value="InterPro"/>
</dbReference>
<protein>
    <submittedName>
        <fullName evidence="1">Antitoxin HicB</fullName>
    </submittedName>
</protein>
<dbReference type="AlphaFoldDB" id="A0A1D8TYB7"/>
<evidence type="ECO:0000313" key="2">
    <source>
        <dbReference type="Proteomes" id="UP000177870"/>
    </source>
</evidence>
<organism evidence="1 2">
    <name type="scientific">Moorena producens PAL-8-15-08-1</name>
    <dbReference type="NCBI Taxonomy" id="1458985"/>
    <lineage>
        <taxon>Bacteria</taxon>
        <taxon>Bacillati</taxon>
        <taxon>Cyanobacteriota</taxon>
        <taxon>Cyanophyceae</taxon>
        <taxon>Coleofasciculales</taxon>
        <taxon>Coleofasciculaceae</taxon>
        <taxon>Moorena</taxon>
    </lineage>
</organism>